<dbReference type="Pfam" id="PF00271">
    <property type="entry name" value="Helicase_C"/>
    <property type="match status" value="1"/>
</dbReference>
<dbReference type="GO" id="GO:0140097">
    <property type="term" value="F:catalytic activity, acting on DNA"/>
    <property type="evidence" value="ECO:0007669"/>
    <property type="project" value="UniProtKB-ARBA"/>
</dbReference>
<protein>
    <submittedName>
        <fullName evidence="7">ATP-dependent RNA helicase DbpA</fullName>
    </submittedName>
</protein>
<sequence>MPPAISSLKFPFDLKSDQLAAVESWMNNGCKGSIIYSTGTGKTEIAFECARKACIKDTTNSKDKANINTYNILFLVPRIVLIEQNITRLRKYNIPNESIGAFYGEKKNHKEITISTYQSTINNHKLIEKARMVILDEVHLLSNTAFSFKNLFKVITSDPKRRILGLTATINERDSRYKEIIEIIPPVKKYLIKEAVDDGRLAKPEIITIDVALTSEEREIYKKSSEMIRNLSYKLNAYDPGLISRILYQGGMRSKYAKEWFNQVKIRKDLLNSSRRKLDKAVTIIEKHRNEKLMVFSETIESITKLREILITKDIKSEIIHSKIKTKERKSILEKWGIEFFPLLSVHTLEIGFDIPQVGIAIILSNTSNINQIAQRIGRVIRKTEEKNSASIYLIYAKETKDNNILRMVDKAVGNKSSKAIRKSTKQTKITDSFE</sequence>
<evidence type="ECO:0000256" key="1">
    <source>
        <dbReference type="ARBA" id="ARBA00022741"/>
    </source>
</evidence>
<dbReference type="PANTHER" id="PTHR11274">
    <property type="entry name" value="RAD25/XP-B DNA REPAIR HELICASE"/>
    <property type="match status" value="1"/>
</dbReference>
<evidence type="ECO:0000256" key="2">
    <source>
        <dbReference type="ARBA" id="ARBA00022801"/>
    </source>
</evidence>
<feature type="domain" description="Helicase C-terminal" evidence="6">
    <location>
        <begin position="277"/>
        <end position="429"/>
    </location>
</feature>
<keyword evidence="2" id="KW-0378">Hydrolase</keyword>
<dbReference type="PANTHER" id="PTHR11274:SF0">
    <property type="entry name" value="GENERAL TRANSCRIPTION AND DNA REPAIR FACTOR IIH HELICASE SUBUNIT XPB"/>
    <property type="match status" value="1"/>
</dbReference>
<keyword evidence="3 7" id="KW-0347">Helicase</keyword>
<organism evidence="7 8">
    <name type="scientific">Candidatus Nitrosocosmicus franklandianus</name>
    <dbReference type="NCBI Taxonomy" id="1798806"/>
    <lineage>
        <taxon>Archaea</taxon>
        <taxon>Nitrososphaerota</taxon>
        <taxon>Nitrososphaeria</taxon>
        <taxon>Nitrososphaerales</taxon>
        <taxon>Nitrososphaeraceae</taxon>
        <taxon>Candidatus Nitrosocosmicus</taxon>
    </lineage>
</organism>
<dbReference type="EMBL" id="LR216287">
    <property type="protein sequence ID" value="VFJ15329.1"/>
    <property type="molecule type" value="Genomic_DNA"/>
</dbReference>
<gene>
    <name evidence="7" type="ORF">NFRAN_3006</name>
</gene>
<proteinExistence type="predicted"/>
<dbReference type="InterPro" id="IPR050615">
    <property type="entry name" value="ATP-dep_DNA_Helicase"/>
</dbReference>
<evidence type="ECO:0000259" key="6">
    <source>
        <dbReference type="PROSITE" id="PS51194"/>
    </source>
</evidence>
<evidence type="ECO:0000256" key="4">
    <source>
        <dbReference type="ARBA" id="ARBA00022840"/>
    </source>
</evidence>
<dbReference type="GO" id="GO:0004386">
    <property type="term" value="F:helicase activity"/>
    <property type="evidence" value="ECO:0007669"/>
    <property type="project" value="UniProtKB-KW"/>
</dbReference>
<dbReference type="Gene3D" id="3.40.50.300">
    <property type="entry name" value="P-loop containing nucleotide triphosphate hydrolases"/>
    <property type="match status" value="2"/>
</dbReference>
<keyword evidence="4" id="KW-0067">ATP-binding</keyword>
<dbReference type="Proteomes" id="UP000294299">
    <property type="component" value="Chromosome NFRAN"/>
</dbReference>
<dbReference type="Pfam" id="PF04851">
    <property type="entry name" value="ResIII"/>
    <property type="match status" value="1"/>
</dbReference>
<dbReference type="PROSITE" id="PS51192">
    <property type="entry name" value="HELICASE_ATP_BIND_1"/>
    <property type="match status" value="1"/>
</dbReference>
<keyword evidence="8" id="KW-1185">Reference proteome</keyword>
<dbReference type="InterPro" id="IPR027417">
    <property type="entry name" value="P-loop_NTPase"/>
</dbReference>
<dbReference type="GeneID" id="39422113"/>
<evidence type="ECO:0000256" key="3">
    <source>
        <dbReference type="ARBA" id="ARBA00022806"/>
    </source>
</evidence>
<dbReference type="GO" id="GO:0003677">
    <property type="term" value="F:DNA binding"/>
    <property type="evidence" value="ECO:0007669"/>
    <property type="project" value="InterPro"/>
</dbReference>
<dbReference type="GO" id="GO:0005524">
    <property type="term" value="F:ATP binding"/>
    <property type="evidence" value="ECO:0007669"/>
    <property type="project" value="UniProtKB-KW"/>
</dbReference>
<evidence type="ECO:0000313" key="8">
    <source>
        <dbReference type="Proteomes" id="UP000294299"/>
    </source>
</evidence>
<dbReference type="GO" id="GO:0016787">
    <property type="term" value="F:hydrolase activity"/>
    <property type="evidence" value="ECO:0007669"/>
    <property type="project" value="UniProtKB-KW"/>
</dbReference>
<evidence type="ECO:0000313" key="7">
    <source>
        <dbReference type="EMBL" id="VFJ15329.1"/>
    </source>
</evidence>
<dbReference type="AlphaFoldDB" id="A0A484IK97"/>
<dbReference type="SMART" id="SM00490">
    <property type="entry name" value="HELICc"/>
    <property type="match status" value="1"/>
</dbReference>
<dbReference type="InterPro" id="IPR014001">
    <property type="entry name" value="Helicase_ATP-bd"/>
</dbReference>
<accession>A0A484IK97</accession>
<keyword evidence="1" id="KW-0547">Nucleotide-binding</keyword>
<dbReference type="KEGG" id="nfn:NFRAN_3006"/>
<feature type="domain" description="Helicase ATP-binding" evidence="5">
    <location>
        <begin position="23"/>
        <end position="188"/>
    </location>
</feature>
<dbReference type="SUPFAM" id="SSF52540">
    <property type="entry name" value="P-loop containing nucleoside triphosphate hydrolases"/>
    <property type="match status" value="1"/>
</dbReference>
<reference evidence="7 8" key="1">
    <citation type="submission" date="2019-02" db="EMBL/GenBank/DDBJ databases">
        <authorList>
            <person name="Lehtovirta-Morley E L."/>
        </authorList>
    </citation>
    <scope>NUCLEOTIDE SEQUENCE [LARGE SCALE GENOMIC DNA]</scope>
    <source>
        <strain evidence="7">NFRAN1</strain>
    </source>
</reference>
<dbReference type="SMART" id="SM00487">
    <property type="entry name" value="DEXDc"/>
    <property type="match status" value="1"/>
</dbReference>
<dbReference type="RefSeq" id="WP_134485288.1">
    <property type="nucleotide sequence ID" value="NZ_LR216287.1"/>
</dbReference>
<dbReference type="PROSITE" id="PS51194">
    <property type="entry name" value="HELICASE_CTER"/>
    <property type="match status" value="1"/>
</dbReference>
<dbReference type="InterPro" id="IPR006935">
    <property type="entry name" value="Helicase/UvrB_N"/>
</dbReference>
<dbReference type="OrthoDB" id="8379at2157"/>
<evidence type="ECO:0000259" key="5">
    <source>
        <dbReference type="PROSITE" id="PS51192"/>
    </source>
</evidence>
<name>A0A484IK97_9ARCH</name>
<dbReference type="InterPro" id="IPR001650">
    <property type="entry name" value="Helicase_C-like"/>
</dbReference>